<accession>A0A1X6NS36</accession>
<evidence type="ECO:0000313" key="1">
    <source>
        <dbReference type="EMBL" id="OSX71193.1"/>
    </source>
</evidence>
<dbReference type="EMBL" id="KV919159">
    <property type="protein sequence ID" value="OSX71193.1"/>
    <property type="molecule type" value="Genomic_DNA"/>
</dbReference>
<evidence type="ECO:0000313" key="2">
    <source>
        <dbReference type="Proteomes" id="UP000218209"/>
    </source>
</evidence>
<keyword evidence="2" id="KW-1185">Reference proteome</keyword>
<sequence length="249" mass="27697">MASAQYRPPASPKSVLMLDSSNEFSDSEDASHSARAHPCIVWLFTMADVYNDGNLRKTIRALLEYAPAQWDMAVVLTRTTSLASTPATNEHLATFDGVISKTHGDWLSRMAVRYGLASGAEALLRLLAYGAKCEERADDIFGVTWVRTTTLTIMLDVGMYSGLLTAEPLSFRLSPKALYCHVERPRGQGRVNEVIWGIRWTIYTAGEAWVAGRAVLVAGMSWLQEWLANGGSRGFYVDLLFKRADRYTY</sequence>
<protein>
    <submittedName>
        <fullName evidence="1">Uncharacterized protein</fullName>
    </submittedName>
</protein>
<dbReference type="Proteomes" id="UP000218209">
    <property type="component" value="Unassembled WGS sequence"/>
</dbReference>
<reference evidence="1 2" key="1">
    <citation type="submission" date="2017-03" db="EMBL/GenBank/DDBJ databases">
        <title>WGS assembly of Porphyra umbilicalis.</title>
        <authorList>
            <person name="Brawley S.H."/>
            <person name="Blouin N.A."/>
            <person name="Ficko-Blean E."/>
            <person name="Wheeler G.L."/>
            <person name="Lohr M."/>
            <person name="Goodson H.V."/>
            <person name="Jenkins J.W."/>
            <person name="Blaby-Haas C.E."/>
            <person name="Helliwell K.E."/>
            <person name="Chan C."/>
            <person name="Marriage T."/>
            <person name="Bhattacharya D."/>
            <person name="Klein A.S."/>
            <person name="Badis Y."/>
            <person name="Brodie J."/>
            <person name="Cao Y."/>
            <person name="Collen J."/>
            <person name="Dittami S.M."/>
            <person name="Gachon C.M."/>
            <person name="Green B.R."/>
            <person name="Karpowicz S."/>
            <person name="Kim J.W."/>
            <person name="Kudahl U."/>
            <person name="Lin S."/>
            <person name="Michel G."/>
            <person name="Mittag M."/>
            <person name="Olson B.J."/>
            <person name="Pangilinan J."/>
            <person name="Peng Y."/>
            <person name="Qiu H."/>
            <person name="Shu S."/>
            <person name="Singer J.T."/>
            <person name="Smith A.G."/>
            <person name="Sprecher B.N."/>
            <person name="Wagner V."/>
            <person name="Wang W."/>
            <person name="Wang Z.-Y."/>
            <person name="Yan J."/>
            <person name="Yarish C."/>
            <person name="Zoeuner-Riek S."/>
            <person name="Zhuang Y."/>
            <person name="Zou Y."/>
            <person name="Lindquist E.A."/>
            <person name="Grimwood J."/>
            <person name="Barry K."/>
            <person name="Rokhsar D.S."/>
            <person name="Schmutz J."/>
            <person name="Stiller J.W."/>
            <person name="Grossman A.R."/>
            <person name="Prochnik S.E."/>
        </authorList>
    </citation>
    <scope>NUCLEOTIDE SEQUENCE [LARGE SCALE GENOMIC DNA]</scope>
    <source>
        <strain evidence="1">4086291</strain>
    </source>
</reference>
<proteinExistence type="predicted"/>
<gene>
    <name evidence="1" type="ORF">BU14_0579s0001</name>
</gene>
<dbReference type="AlphaFoldDB" id="A0A1X6NS36"/>
<organism evidence="1 2">
    <name type="scientific">Porphyra umbilicalis</name>
    <name type="common">Purple laver</name>
    <name type="synonym">Red alga</name>
    <dbReference type="NCBI Taxonomy" id="2786"/>
    <lineage>
        <taxon>Eukaryota</taxon>
        <taxon>Rhodophyta</taxon>
        <taxon>Bangiophyceae</taxon>
        <taxon>Bangiales</taxon>
        <taxon>Bangiaceae</taxon>
        <taxon>Porphyra</taxon>
    </lineage>
</organism>
<name>A0A1X6NS36_PORUM</name>